<dbReference type="Proteomes" id="UP000825729">
    <property type="component" value="Unassembled WGS sequence"/>
</dbReference>
<accession>A0AAV7EIC1</accession>
<evidence type="ECO:0000313" key="3">
    <source>
        <dbReference type="Proteomes" id="UP000825729"/>
    </source>
</evidence>
<evidence type="ECO:0000313" key="2">
    <source>
        <dbReference type="EMBL" id="KAG9447437.1"/>
    </source>
</evidence>
<feature type="region of interest" description="Disordered" evidence="1">
    <location>
        <begin position="22"/>
        <end position="46"/>
    </location>
</feature>
<evidence type="ECO:0000256" key="1">
    <source>
        <dbReference type="SAM" id="MobiDB-lite"/>
    </source>
</evidence>
<name>A0AAV7EIC1_ARIFI</name>
<comment type="caution">
    <text evidence="2">The sequence shown here is derived from an EMBL/GenBank/DDBJ whole genome shotgun (WGS) entry which is preliminary data.</text>
</comment>
<reference evidence="2 3" key="1">
    <citation type="submission" date="2021-07" db="EMBL/GenBank/DDBJ databases">
        <title>The Aristolochia fimbriata genome: insights into angiosperm evolution, floral development and chemical biosynthesis.</title>
        <authorList>
            <person name="Jiao Y."/>
        </authorList>
    </citation>
    <scope>NUCLEOTIDE SEQUENCE [LARGE SCALE GENOMIC DNA]</scope>
    <source>
        <strain evidence="2">IBCAS-2021</strain>
        <tissue evidence="2">Leaf</tissue>
    </source>
</reference>
<sequence length="137" mass="14872">MARKEGGVFNLRVWLNQLKPPHPEPIVDSTETHPQTPILKSPLTRLGPRPVRFRRSRLPEGNLFAKRLSRVASAAAAVACPPSRKKGGPTVFFCSVGSRPPSKNLGYLDIVSDPSARCCAAQKKKQHSPPLPACTAT</sequence>
<keyword evidence="3" id="KW-1185">Reference proteome</keyword>
<proteinExistence type="predicted"/>
<dbReference type="AlphaFoldDB" id="A0AAV7EIC1"/>
<gene>
    <name evidence="2" type="ORF">H6P81_013565</name>
</gene>
<protein>
    <submittedName>
        <fullName evidence="2">Uncharacterized protein</fullName>
    </submittedName>
</protein>
<organism evidence="2 3">
    <name type="scientific">Aristolochia fimbriata</name>
    <name type="common">White veined hardy Dutchman's pipe vine</name>
    <dbReference type="NCBI Taxonomy" id="158543"/>
    <lineage>
        <taxon>Eukaryota</taxon>
        <taxon>Viridiplantae</taxon>
        <taxon>Streptophyta</taxon>
        <taxon>Embryophyta</taxon>
        <taxon>Tracheophyta</taxon>
        <taxon>Spermatophyta</taxon>
        <taxon>Magnoliopsida</taxon>
        <taxon>Magnoliidae</taxon>
        <taxon>Piperales</taxon>
        <taxon>Aristolochiaceae</taxon>
        <taxon>Aristolochia</taxon>
    </lineage>
</organism>
<dbReference type="EMBL" id="JAINDJ010000005">
    <property type="protein sequence ID" value="KAG9447437.1"/>
    <property type="molecule type" value="Genomic_DNA"/>
</dbReference>